<dbReference type="EMBL" id="BSDY01000016">
    <property type="protein sequence ID" value="GLI57356.1"/>
    <property type="molecule type" value="Genomic_DNA"/>
</dbReference>
<proteinExistence type="predicted"/>
<evidence type="ECO:0000313" key="1">
    <source>
        <dbReference type="EMBL" id="GLI57356.1"/>
    </source>
</evidence>
<name>A0A9W6GP34_9FUSO</name>
<dbReference type="AlphaFoldDB" id="A0A9W6GP34"/>
<evidence type="ECO:0000313" key="2">
    <source>
        <dbReference type="Proteomes" id="UP001144471"/>
    </source>
</evidence>
<sequence length="111" mass="12780">MVTFKDYLNKDIANTFFNSNEFAEKVVIEGIEMTVLFEEEQSKRTRKKSTYDYGYSNNSEATKIVSLKESDYALLGSPGREERLLIGSISYEIVETEEDDGVINLKVKVYR</sequence>
<accession>A0A9W6GP34</accession>
<dbReference type="RefSeq" id="WP_281836924.1">
    <property type="nucleotide sequence ID" value="NZ_BSDY01000016.1"/>
</dbReference>
<protein>
    <submittedName>
        <fullName evidence="1">Uncharacterized protein</fullName>
    </submittedName>
</protein>
<gene>
    <name evidence="1" type="ORF">PM10SUCC1_28700</name>
</gene>
<keyword evidence="2" id="KW-1185">Reference proteome</keyword>
<comment type="caution">
    <text evidence="1">The sequence shown here is derived from an EMBL/GenBank/DDBJ whole genome shotgun (WGS) entry which is preliminary data.</text>
</comment>
<reference evidence="1" key="1">
    <citation type="submission" date="2022-12" db="EMBL/GenBank/DDBJ databases">
        <title>Reference genome sequencing for broad-spectrum identification of bacterial and archaeal isolates by mass spectrometry.</title>
        <authorList>
            <person name="Sekiguchi Y."/>
            <person name="Tourlousse D.M."/>
        </authorList>
    </citation>
    <scope>NUCLEOTIDE SEQUENCE</scope>
    <source>
        <strain evidence="1">10succ1</strain>
    </source>
</reference>
<organism evidence="1 2">
    <name type="scientific">Propionigenium maris DSM 9537</name>
    <dbReference type="NCBI Taxonomy" id="1123000"/>
    <lineage>
        <taxon>Bacteria</taxon>
        <taxon>Fusobacteriati</taxon>
        <taxon>Fusobacteriota</taxon>
        <taxon>Fusobacteriia</taxon>
        <taxon>Fusobacteriales</taxon>
        <taxon>Fusobacteriaceae</taxon>
        <taxon>Propionigenium</taxon>
    </lineage>
</organism>
<dbReference type="Proteomes" id="UP001144471">
    <property type="component" value="Unassembled WGS sequence"/>
</dbReference>